<evidence type="ECO:0000313" key="8">
    <source>
        <dbReference type="EMBL" id="CAI8865871.1"/>
    </source>
</evidence>
<accession>A0ABM9I3F7</accession>
<proteinExistence type="inferred from homology"/>
<gene>
    <name evidence="5 8" type="primary">rplY</name>
    <name evidence="5" type="synonym">ctc</name>
    <name evidence="8" type="ORF">MSZNOR_2786</name>
</gene>
<evidence type="ECO:0000256" key="3">
    <source>
        <dbReference type="ARBA" id="ARBA00022980"/>
    </source>
</evidence>
<evidence type="ECO:0000256" key="5">
    <source>
        <dbReference type="HAMAP-Rule" id="MF_01334"/>
    </source>
</evidence>
<evidence type="ECO:0000256" key="2">
    <source>
        <dbReference type="ARBA" id="ARBA00022884"/>
    </source>
</evidence>
<dbReference type="InterPro" id="IPR020055">
    <property type="entry name" value="Ribosomal_bL25_short"/>
</dbReference>
<dbReference type="PANTHER" id="PTHR33284">
    <property type="entry name" value="RIBOSOMAL PROTEIN L25/GLN-TRNA SYNTHETASE, ANTI-CODON-BINDING DOMAIN-CONTAINING PROTEIN"/>
    <property type="match status" value="1"/>
</dbReference>
<feature type="domain" description="Large ribosomal subunit protein bL25 L25" evidence="6">
    <location>
        <begin position="8"/>
        <end position="94"/>
    </location>
</feature>
<feature type="domain" description="Large ribosomal subunit protein bL25 beta" evidence="7">
    <location>
        <begin position="102"/>
        <end position="189"/>
    </location>
</feature>
<dbReference type="EMBL" id="OX458333">
    <property type="protein sequence ID" value="CAI8865871.1"/>
    <property type="molecule type" value="Genomic_DNA"/>
</dbReference>
<evidence type="ECO:0000313" key="9">
    <source>
        <dbReference type="Proteomes" id="UP001162030"/>
    </source>
</evidence>
<comment type="function">
    <text evidence="5">This is one of the proteins that binds to the 5S RNA in the ribosome where it forms part of the central protuberance.</text>
</comment>
<dbReference type="InterPro" id="IPR020057">
    <property type="entry name" value="Ribosomal_bL25_b-dom"/>
</dbReference>
<dbReference type="NCBIfam" id="NF004130">
    <property type="entry name" value="PRK05618.1-5"/>
    <property type="match status" value="1"/>
</dbReference>
<keyword evidence="4 5" id="KW-0687">Ribonucleoprotein</keyword>
<protein>
    <recommendedName>
        <fullName evidence="5">Large ribosomal subunit protein bL25</fullName>
    </recommendedName>
    <alternativeName>
        <fullName evidence="5">General stress protein CTC</fullName>
    </alternativeName>
</protein>
<dbReference type="NCBIfam" id="NF004612">
    <property type="entry name" value="PRK05943.1"/>
    <property type="match status" value="1"/>
</dbReference>
<comment type="subunit">
    <text evidence="5">Part of the 50S ribosomal subunit; part of the 5S rRNA/L5/L18/L25 subcomplex. Contacts the 5S rRNA. Binds to the 5S rRNA independently of L5 and L18.</text>
</comment>
<comment type="similarity">
    <text evidence="5">Belongs to the bacterial ribosomal protein bL25 family. CTC subfamily.</text>
</comment>
<dbReference type="HAMAP" id="MF_01334">
    <property type="entry name" value="Ribosomal_bL25_CTC"/>
    <property type="match status" value="1"/>
</dbReference>
<dbReference type="InterPro" id="IPR020056">
    <property type="entry name" value="Rbsml_bL25/Gln-tRNA_synth_N"/>
</dbReference>
<dbReference type="SUPFAM" id="SSF50715">
    <property type="entry name" value="Ribosomal protein L25-like"/>
    <property type="match status" value="1"/>
</dbReference>
<keyword evidence="1 5" id="KW-0699">rRNA-binding</keyword>
<dbReference type="Gene3D" id="2.170.120.20">
    <property type="entry name" value="Ribosomal protein L25, beta domain"/>
    <property type="match status" value="1"/>
</dbReference>
<dbReference type="InterPro" id="IPR037121">
    <property type="entry name" value="Ribosomal_bL25_C"/>
</dbReference>
<dbReference type="CDD" id="cd00495">
    <property type="entry name" value="Ribosomal_L25_TL5_CTC"/>
    <property type="match status" value="1"/>
</dbReference>
<keyword evidence="9" id="KW-1185">Reference proteome</keyword>
<dbReference type="Pfam" id="PF01386">
    <property type="entry name" value="Ribosomal_L25p"/>
    <property type="match status" value="1"/>
</dbReference>
<dbReference type="HAMAP" id="MF_01336">
    <property type="entry name" value="Ribosomal_bL25"/>
    <property type="match status" value="1"/>
</dbReference>
<dbReference type="GO" id="GO:0005840">
    <property type="term" value="C:ribosome"/>
    <property type="evidence" value="ECO:0007669"/>
    <property type="project" value="UniProtKB-KW"/>
</dbReference>
<dbReference type="InterPro" id="IPR011035">
    <property type="entry name" value="Ribosomal_bL25/Gln-tRNA_synth"/>
</dbReference>
<evidence type="ECO:0000259" key="7">
    <source>
        <dbReference type="Pfam" id="PF14693"/>
    </source>
</evidence>
<dbReference type="InterPro" id="IPR001021">
    <property type="entry name" value="Ribosomal_bL25_long"/>
</dbReference>
<dbReference type="Gene3D" id="2.40.240.10">
    <property type="entry name" value="Ribosomal Protein L25, Chain P"/>
    <property type="match status" value="1"/>
</dbReference>
<reference evidence="8 9" key="1">
    <citation type="submission" date="2023-03" db="EMBL/GenBank/DDBJ databases">
        <authorList>
            <person name="Pearce D."/>
        </authorList>
    </citation>
    <scope>NUCLEOTIDE SEQUENCE [LARGE SCALE GENOMIC DNA]</scope>
    <source>
        <strain evidence="8">Msz</strain>
    </source>
</reference>
<keyword evidence="2 5" id="KW-0694">RNA-binding</keyword>
<keyword evidence="3 5" id="KW-0689">Ribosomal protein</keyword>
<dbReference type="Proteomes" id="UP001162030">
    <property type="component" value="Chromosome"/>
</dbReference>
<dbReference type="InterPro" id="IPR020930">
    <property type="entry name" value="Ribosomal_uL5_bac-type"/>
</dbReference>
<evidence type="ECO:0000256" key="4">
    <source>
        <dbReference type="ARBA" id="ARBA00023274"/>
    </source>
</evidence>
<name>A0ABM9I3F7_9GAMM</name>
<evidence type="ECO:0000259" key="6">
    <source>
        <dbReference type="Pfam" id="PF01386"/>
    </source>
</evidence>
<evidence type="ECO:0000256" key="1">
    <source>
        <dbReference type="ARBA" id="ARBA00022730"/>
    </source>
</evidence>
<dbReference type="NCBIfam" id="NF004128">
    <property type="entry name" value="PRK05618.1-2"/>
    <property type="match status" value="1"/>
</dbReference>
<dbReference type="InterPro" id="IPR029751">
    <property type="entry name" value="Ribosomal_L25_dom"/>
</dbReference>
<sequence length="202" mass="21906">MVGSFIFEAESRAGVGKREARRLRRAGKVPAVMYGGGAEPIGLVLDHNKVVKGLENEAIYSHVLTIKVDGREEKAILKGLQRHPSKPIVMHLDFQRVSGKEKIRVHVPLRFINQDSSVGVKKGGVVTHNLVDVEVACTPDRLPEYIEVDLAQVDIGQSVHLSDLQVAEGVEILALAQGPEHDLPVATIQSGKVGEESESTAE</sequence>
<dbReference type="NCBIfam" id="TIGR00731">
    <property type="entry name" value="bL25_bact_ctc"/>
    <property type="match status" value="1"/>
</dbReference>
<dbReference type="Pfam" id="PF14693">
    <property type="entry name" value="Ribosomal_TL5_C"/>
    <property type="match status" value="1"/>
</dbReference>
<dbReference type="PANTHER" id="PTHR33284:SF1">
    <property type="entry name" value="RIBOSOMAL PROTEIN L25_GLN-TRNA SYNTHETASE, ANTI-CODON-BINDING DOMAIN-CONTAINING PROTEIN"/>
    <property type="match status" value="1"/>
</dbReference>
<organism evidence="8 9">
    <name type="scientific">Methylocaldum szegediense</name>
    <dbReference type="NCBI Taxonomy" id="73780"/>
    <lineage>
        <taxon>Bacteria</taxon>
        <taxon>Pseudomonadati</taxon>
        <taxon>Pseudomonadota</taxon>
        <taxon>Gammaproteobacteria</taxon>
        <taxon>Methylococcales</taxon>
        <taxon>Methylococcaceae</taxon>
        <taxon>Methylocaldum</taxon>
    </lineage>
</organism>
<dbReference type="RefSeq" id="WP_026611362.1">
    <property type="nucleotide sequence ID" value="NZ_OX458333.1"/>
</dbReference>